<dbReference type="SUPFAM" id="SSF53335">
    <property type="entry name" value="S-adenosyl-L-methionine-dependent methyltransferases"/>
    <property type="match status" value="1"/>
</dbReference>
<keyword evidence="4" id="KW-0808">Transferase</keyword>
<dbReference type="InterPro" id="IPR029063">
    <property type="entry name" value="SAM-dependent_MTases_sf"/>
</dbReference>
<sequence length="220" mass="25805">MDTRCKNRFVATTKEKWDLNQYWYSANTIASLKKEVQEHATKVAFLSTPSVWFSLENSDIKNRSFFFDVPFPHFLISLLMICLWIRSSSCKNIVSEAAHWMSLQVDSQWEKHSNFVYWNYNQPSEVDRTMHHQFDCVVIDPPFVTREVWAKYSEAALLLLKEGGKIILSTIPENAEMLKHMLNVKRQAFQPSIPHLVYQYAFFTNYESANFSFPNPEVDS</sequence>
<dbReference type="PaxDb" id="3218-PP1S62_14V6.1"/>
<dbReference type="AlphaFoldDB" id="A0A2K1K6R8"/>
<dbReference type="GO" id="GO:0032259">
    <property type="term" value="P:methylation"/>
    <property type="evidence" value="ECO:0007669"/>
    <property type="project" value="UniProtKB-KW"/>
</dbReference>
<comment type="subcellular location">
    <subcellularLocation>
        <location evidence="1">Cytoplasm</location>
    </subcellularLocation>
</comment>
<dbReference type="Gramene" id="Pp3c8_10880V3.1">
    <property type="protein sequence ID" value="Pp3c8_10880V3.1"/>
    <property type="gene ID" value="Pp3c8_10880"/>
</dbReference>
<evidence type="ECO:0000256" key="3">
    <source>
        <dbReference type="ARBA" id="ARBA00022603"/>
    </source>
</evidence>
<dbReference type="PANTHER" id="PTHR13200:SF1">
    <property type="entry name" value="NUCLEIC ACID BINDING PROTEIN"/>
    <property type="match status" value="1"/>
</dbReference>
<keyword evidence="3" id="KW-0489">Methyltransferase</keyword>
<organism evidence="5">
    <name type="scientific">Physcomitrium patens</name>
    <name type="common">Spreading-leaved earth moss</name>
    <name type="synonym">Physcomitrella patens</name>
    <dbReference type="NCBI Taxonomy" id="3218"/>
    <lineage>
        <taxon>Eukaryota</taxon>
        <taxon>Viridiplantae</taxon>
        <taxon>Streptophyta</taxon>
        <taxon>Embryophyta</taxon>
        <taxon>Bryophyta</taxon>
        <taxon>Bryophytina</taxon>
        <taxon>Bryopsida</taxon>
        <taxon>Funariidae</taxon>
        <taxon>Funariales</taxon>
        <taxon>Funariaceae</taxon>
        <taxon>Physcomitrium</taxon>
    </lineage>
</organism>
<dbReference type="EnsemblPlants" id="Pp3c8_10880V3.1">
    <property type="protein sequence ID" value="Pp3c8_10880V3.1"/>
    <property type="gene ID" value="Pp3c8_10880"/>
</dbReference>
<dbReference type="InParanoid" id="A0A2K1K6R8"/>
<dbReference type="PROSITE" id="PS00092">
    <property type="entry name" value="N6_MTASE"/>
    <property type="match status" value="1"/>
</dbReference>
<reference evidence="5 7" key="2">
    <citation type="journal article" date="2018" name="Plant J.">
        <title>The Physcomitrella patens chromosome-scale assembly reveals moss genome structure and evolution.</title>
        <authorList>
            <person name="Lang D."/>
            <person name="Ullrich K.K."/>
            <person name="Murat F."/>
            <person name="Fuchs J."/>
            <person name="Jenkins J."/>
            <person name="Haas F.B."/>
            <person name="Piednoel M."/>
            <person name="Gundlach H."/>
            <person name="Van Bel M."/>
            <person name="Meyberg R."/>
            <person name="Vives C."/>
            <person name="Morata J."/>
            <person name="Symeonidi A."/>
            <person name="Hiss M."/>
            <person name="Muchero W."/>
            <person name="Kamisugi Y."/>
            <person name="Saleh O."/>
            <person name="Blanc G."/>
            <person name="Decker E.L."/>
            <person name="van Gessel N."/>
            <person name="Grimwood J."/>
            <person name="Hayes R.D."/>
            <person name="Graham S.W."/>
            <person name="Gunter L.E."/>
            <person name="McDaniel S.F."/>
            <person name="Hoernstein S.N.W."/>
            <person name="Larsson A."/>
            <person name="Li F.W."/>
            <person name="Perroud P.F."/>
            <person name="Phillips J."/>
            <person name="Ranjan P."/>
            <person name="Rokshar D.S."/>
            <person name="Rothfels C.J."/>
            <person name="Schneider L."/>
            <person name="Shu S."/>
            <person name="Stevenson D.W."/>
            <person name="Thummler F."/>
            <person name="Tillich M."/>
            <person name="Villarreal Aguilar J.C."/>
            <person name="Widiez T."/>
            <person name="Wong G.K."/>
            <person name="Wymore A."/>
            <person name="Zhang Y."/>
            <person name="Zimmer A.D."/>
            <person name="Quatrano R.S."/>
            <person name="Mayer K.F.X."/>
            <person name="Goodstein D."/>
            <person name="Casacuberta J.M."/>
            <person name="Vandepoele K."/>
            <person name="Reski R."/>
            <person name="Cuming A.C."/>
            <person name="Tuskan G.A."/>
            <person name="Maumus F."/>
            <person name="Salse J."/>
            <person name="Schmutz J."/>
            <person name="Rensing S.A."/>
        </authorList>
    </citation>
    <scope>NUCLEOTIDE SEQUENCE [LARGE SCALE GENOMIC DNA]</scope>
    <source>
        <strain evidence="6 7">cv. Gransden 2004</strain>
    </source>
</reference>
<dbReference type="Pfam" id="PF10237">
    <property type="entry name" value="N6-adenineMlase"/>
    <property type="match status" value="2"/>
</dbReference>
<keyword evidence="2" id="KW-0963">Cytoplasm</keyword>
<dbReference type="EMBL" id="ABEU02000008">
    <property type="protein sequence ID" value="PNR49469.1"/>
    <property type="molecule type" value="Genomic_DNA"/>
</dbReference>
<dbReference type="Gene3D" id="3.40.50.150">
    <property type="entry name" value="Vaccinia Virus protein VP39"/>
    <property type="match status" value="1"/>
</dbReference>
<keyword evidence="7" id="KW-1185">Reference proteome</keyword>
<dbReference type="PANTHER" id="PTHR13200">
    <property type="entry name" value="EEF1A LYSINE METHYLTRANSFERASE 1"/>
    <property type="match status" value="1"/>
</dbReference>
<accession>A0A2K1K6R8</accession>
<reference evidence="5 7" key="1">
    <citation type="journal article" date="2008" name="Science">
        <title>The Physcomitrella genome reveals evolutionary insights into the conquest of land by plants.</title>
        <authorList>
            <person name="Rensing S."/>
            <person name="Lang D."/>
            <person name="Zimmer A."/>
            <person name="Terry A."/>
            <person name="Salamov A."/>
            <person name="Shapiro H."/>
            <person name="Nishiyama T."/>
            <person name="Perroud P.-F."/>
            <person name="Lindquist E."/>
            <person name="Kamisugi Y."/>
            <person name="Tanahashi T."/>
            <person name="Sakakibara K."/>
            <person name="Fujita T."/>
            <person name="Oishi K."/>
            <person name="Shin-I T."/>
            <person name="Kuroki Y."/>
            <person name="Toyoda A."/>
            <person name="Suzuki Y."/>
            <person name="Hashimoto A."/>
            <person name="Yamaguchi K."/>
            <person name="Sugano A."/>
            <person name="Kohara Y."/>
            <person name="Fujiyama A."/>
            <person name="Anterola A."/>
            <person name="Aoki S."/>
            <person name="Ashton N."/>
            <person name="Barbazuk W.B."/>
            <person name="Barker E."/>
            <person name="Bennetzen J."/>
            <person name="Bezanilla M."/>
            <person name="Blankenship R."/>
            <person name="Cho S.H."/>
            <person name="Dutcher S."/>
            <person name="Estelle M."/>
            <person name="Fawcett J.A."/>
            <person name="Gundlach H."/>
            <person name="Hanada K."/>
            <person name="Heyl A."/>
            <person name="Hicks K.A."/>
            <person name="Hugh J."/>
            <person name="Lohr M."/>
            <person name="Mayer K."/>
            <person name="Melkozernov A."/>
            <person name="Murata T."/>
            <person name="Nelson D."/>
            <person name="Pils B."/>
            <person name="Prigge M."/>
            <person name="Reiss B."/>
            <person name="Renner T."/>
            <person name="Rombauts S."/>
            <person name="Rushton P."/>
            <person name="Sanderfoot A."/>
            <person name="Schween G."/>
            <person name="Shiu S.-H."/>
            <person name="Stueber K."/>
            <person name="Theodoulou F.L."/>
            <person name="Tu H."/>
            <person name="Van de Peer Y."/>
            <person name="Verrier P.J."/>
            <person name="Waters E."/>
            <person name="Wood A."/>
            <person name="Yang L."/>
            <person name="Cove D."/>
            <person name="Cuming A."/>
            <person name="Hasebe M."/>
            <person name="Lucas S."/>
            <person name="Mishler D.B."/>
            <person name="Reski R."/>
            <person name="Grigoriev I."/>
            <person name="Quatrano R.S."/>
            <person name="Boore J.L."/>
        </authorList>
    </citation>
    <scope>NUCLEOTIDE SEQUENCE [LARGE SCALE GENOMIC DNA]</scope>
    <source>
        <strain evidence="6 7">cv. Gransden 2004</strain>
    </source>
</reference>
<dbReference type="GO" id="GO:0016279">
    <property type="term" value="F:protein-lysine N-methyltransferase activity"/>
    <property type="evidence" value="ECO:0007669"/>
    <property type="project" value="InterPro"/>
</dbReference>
<dbReference type="InterPro" id="IPR019369">
    <property type="entry name" value="Efm5/EEF1AKMT1"/>
</dbReference>
<dbReference type="InterPro" id="IPR041370">
    <property type="entry name" value="Mlase_EEF1AKMT1/ZCCHC4"/>
</dbReference>
<name>A0A2K1K6R8_PHYPA</name>
<proteinExistence type="predicted"/>
<gene>
    <name evidence="5" type="ORF">PHYPA_011365</name>
</gene>
<evidence type="ECO:0000313" key="7">
    <source>
        <dbReference type="Proteomes" id="UP000006727"/>
    </source>
</evidence>
<dbReference type="STRING" id="3218.A0A2K1K6R8"/>
<protein>
    <submittedName>
        <fullName evidence="5 6">Uncharacterized protein</fullName>
    </submittedName>
</protein>
<evidence type="ECO:0000313" key="6">
    <source>
        <dbReference type="EnsemblPlants" id="Pp3c8_10880V3.1"/>
    </source>
</evidence>
<evidence type="ECO:0000256" key="2">
    <source>
        <dbReference type="ARBA" id="ARBA00022490"/>
    </source>
</evidence>
<reference evidence="6" key="3">
    <citation type="submission" date="2020-12" db="UniProtKB">
        <authorList>
            <consortium name="EnsemblPlants"/>
        </authorList>
    </citation>
    <scope>IDENTIFICATION</scope>
</reference>
<dbReference type="GO" id="GO:0003676">
    <property type="term" value="F:nucleic acid binding"/>
    <property type="evidence" value="ECO:0007669"/>
    <property type="project" value="InterPro"/>
</dbReference>
<evidence type="ECO:0000256" key="4">
    <source>
        <dbReference type="ARBA" id="ARBA00022679"/>
    </source>
</evidence>
<dbReference type="Proteomes" id="UP000006727">
    <property type="component" value="Chromosome 8"/>
</dbReference>
<dbReference type="GO" id="GO:0005737">
    <property type="term" value="C:cytoplasm"/>
    <property type="evidence" value="ECO:0007669"/>
    <property type="project" value="UniProtKB-SubCell"/>
</dbReference>
<dbReference type="OMA" id="MICLWIR"/>
<evidence type="ECO:0000313" key="5">
    <source>
        <dbReference type="EMBL" id="PNR49469.1"/>
    </source>
</evidence>
<evidence type="ECO:0000256" key="1">
    <source>
        <dbReference type="ARBA" id="ARBA00004496"/>
    </source>
</evidence>
<dbReference type="InterPro" id="IPR002052">
    <property type="entry name" value="DNA_methylase_N6_adenine_CS"/>
</dbReference>